<keyword evidence="3" id="KW-1185">Reference proteome</keyword>
<evidence type="ECO:0000256" key="1">
    <source>
        <dbReference type="SAM" id="MobiDB-lite"/>
    </source>
</evidence>
<reference evidence="2" key="1">
    <citation type="submission" date="2023-10" db="EMBL/GenBank/DDBJ databases">
        <authorList>
            <person name="Chen Y."/>
            <person name="Shah S."/>
            <person name="Dougan E. K."/>
            <person name="Thang M."/>
            <person name="Chan C."/>
        </authorList>
    </citation>
    <scope>NUCLEOTIDE SEQUENCE [LARGE SCALE GENOMIC DNA]</scope>
</reference>
<dbReference type="Proteomes" id="UP001189429">
    <property type="component" value="Unassembled WGS sequence"/>
</dbReference>
<evidence type="ECO:0000313" key="3">
    <source>
        <dbReference type="Proteomes" id="UP001189429"/>
    </source>
</evidence>
<comment type="caution">
    <text evidence="2">The sequence shown here is derived from an EMBL/GenBank/DDBJ whole genome shotgun (WGS) entry which is preliminary data.</text>
</comment>
<organism evidence="2 3">
    <name type="scientific">Prorocentrum cordatum</name>
    <dbReference type="NCBI Taxonomy" id="2364126"/>
    <lineage>
        <taxon>Eukaryota</taxon>
        <taxon>Sar</taxon>
        <taxon>Alveolata</taxon>
        <taxon>Dinophyceae</taxon>
        <taxon>Prorocentrales</taxon>
        <taxon>Prorocentraceae</taxon>
        <taxon>Prorocentrum</taxon>
    </lineage>
</organism>
<dbReference type="EMBL" id="CAUYUJ010014575">
    <property type="protein sequence ID" value="CAK0843396.1"/>
    <property type="molecule type" value="Genomic_DNA"/>
</dbReference>
<gene>
    <name evidence="2" type="ORF">PCOR1329_LOCUS37745</name>
</gene>
<feature type="region of interest" description="Disordered" evidence="1">
    <location>
        <begin position="1"/>
        <end position="22"/>
    </location>
</feature>
<proteinExistence type="predicted"/>
<evidence type="ECO:0000313" key="2">
    <source>
        <dbReference type="EMBL" id="CAK0843396.1"/>
    </source>
</evidence>
<name>A0ABN9TCE8_9DINO</name>
<sequence>MQPDRDRGPPPSEPSQVANCRGQIKKLEAELERAREQRWDVDLGHEAVPDQYRLASLDEELATITALQGPVWDKLGADLTLEKRQIEQRMLDGQPVSQRLRTLLRKVDEADAQLGQGKKHLKSCRARPSAAESAAHKAEQTSREQEQQPKRFKTQQAALVAEGVHFEAPSAPLLQLDASRAQALVADGLDKLGPQVHDVSLLAWPMCEQVPQCAIQAMVRLEAPAARALAAADGTATPASEAACGAAAVAPD</sequence>
<accession>A0ABN9TCE8</accession>
<feature type="compositionally biased region" description="Basic and acidic residues" evidence="1">
    <location>
        <begin position="134"/>
        <end position="149"/>
    </location>
</feature>
<feature type="region of interest" description="Disordered" evidence="1">
    <location>
        <begin position="115"/>
        <end position="150"/>
    </location>
</feature>
<protein>
    <submittedName>
        <fullName evidence="2">Uncharacterized protein</fullName>
    </submittedName>
</protein>